<reference evidence="2" key="1">
    <citation type="submission" date="2016-08" db="EMBL/GenBank/DDBJ databases">
        <authorList>
            <person name="Varghese N."/>
            <person name="Submissions Spin"/>
        </authorList>
    </citation>
    <scope>NUCLEOTIDE SEQUENCE [LARGE SCALE GENOMIC DNA]</scope>
    <source>
        <strain evidence="2">SGD-1123</strain>
    </source>
</reference>
<dbReference type="OrthoDB" id="1650327at2"/>
<dbReference type="Gene3D" id="3.30.1240.10">
    <property type="match status" value="1"/>
</dbReference>
<dbReference type="InterPro" id="IPR023214">
    <property type="entry name" value="HAD_sf"/>
</dbReference>
<dbReference type="Gene3D" id="3.40.50.1000">
    <property type="entry name" value="HAD superfamily/HAD-like"/>
    <property type="match status" value="1"/>
</dbReference>
<accession>A0A0V8HHB4</accession>
<dbReference type="NCBIfam" id="TIGR01484">
    <property type="entry name" value="HAD-SF-IIB"/>
    <property type="match status" value="1"/>
</dbReference>
<dbReference type="InterPro" id="IPR006379">
    <property type="entry name" value="HAD-SF_hydro_IIB"/>
</dbReference>
<dbReference type="GO" id="GO:0005829">
    <property type="term" value="C:cytosol"/>
    <property type="evidence" value="ECO:0007669"/>
    <property type="project" value="TreeGrafter"/>
</dbReference>
<evidence type="ECO:0000313" key="1">
    <source>
        <dbReference type="EMBL" id="SCC14589.1"/>
    </source>
</evidence>
<name>A0A0V8HHB4_9BACI</name>
<evidence type="ECO:0000313" key="2">
    <source>
        <dbReference type="Proteomes" id="UP000181997"/>
    </source>
</evidence>
<dbReference type="PANTHER" id="PTHR10000">
    <property type="entry name" value="PHOSPHOSERINE PHOSPHATASE"/>
    <property type="match status" value="1"/>
</dbReference>
<gene>
    <name evidence="1" type="ORF">GA0061094_2677</name>
</gene>
<dbReference type="PANTHER" id="PTHR10000:SF53">
    <property type="entry name" value="5-AMINO-6-(5-PHOSPHO-D-RIBITYLAMINO)URACIL PHOSPHATASE YBJI-RELATED"/>
    <property type="match status" value="1"/>
</dbReference>
<sequence length="254" mass="28479">MNFVFDLDGTICFKGVPVSTRINETLKELEEAGHTVIFASARPIRDLLPVLDEYFHQHTLIGGNGALISEKRKITYARNFSLDQIEYIKILITEHKATYLIDGEWDYSYTGSADHPILQNLDPQKRAANISLTDHPSIVKVLILSAEDKDGLLQKLSDLDVVIHMHGGEDVIDISPTGIHKLAAMQRLTGDYVAFGNDANDIQLFKGACRSIMIGYHAELSEYADESISLEGDYEEKIVQKLRGLSEEYRVIEV</sequence>
<organism evidence="1 2">
    <name type="scientific">[Bacillus] enclensis</name>
    <dbReference type="NCBI Taxonomy" id="1402860"/>
    <lineage>
        <taxon>Bacteria</taxon>
        <taxon>Bacillati</taxon>
        <taxon>Bacillota</taxon>
        <taxon>Bacilli</taxon>
        <taxon>Bacillales</taxon>
        <taxon>Bacillaceae</taxon>
        <taxon>Rossellomorea</taxon>
    </lineage>
</organism>
<dbReference type="RefSeq" id="WP_058298791.1">
    <property type="nucleotide sequence ID" value="NZ_FMAU01000003.1"/>
</dbReference>
<dbReference type="GO" id="GO:0000287">
    <property type="term" value="F:magnesium ion binding"/>
    <property type="evidence" value="ECO:0007669"/>
    <property type="project" value="TreeGrafter"/>
</dbReference>
<dbReference type="SUPFAM" id="SSF56784">
    <property type="entry name" value="HAD-like"/>
    <property type="match status" value="1"/>
</dbReference>
<keyword evidence="2" id="KW-1185">Reference proteome</keyword>
<dbReference type="Pfam" id="PF08282">
    <property type="entry name" value="Hydrolase_3"/>
    <property type="match status" value="1"/>
</dbReference>
<dbReference type="InterPro" id="IPR036412">
    <property type="entry name" value="HAD-like_sf"/>
</dbReference>
<dbReference type="Proteomes" id="UP000181997">
    <property type="component" value="Unassembled WGS sequence"/>
</dbReference>
<protein>
    <submittedName>
        <fullName evidence="1">Uncharacterized protein</fullName>
    </submittedName>
</protein>
<proteinExistence type="predicted"/>
<dbReference type="EMBL" id="FMAU01000003">
    <property type="protein sequence ID" value="SCC14589.1"/>
    <property type="molecule type" value="Genomic_DNA"/>
</dbReference>
<dbReference type="GO" id="GO:0016791">
    <property type="term" value="F:phosphatase activity"/>
    <property type="evidence" value="ECO:0007669"/>
    <property type="project" value="TreeGrafter"/>
</dbReference>
<dbReference type="AlphaFoldDB" id="A0A0V8HHB4"/>